<keyword evidence="1" id="KW-0195">Cyclin</keyword>
<gene>
    <name evidence="3" type="ORF">THRCLA_02061</name>
</gene>
<dbReference type="OrthoDB" id="10264655at2759"/>
<dbReference type="InterPro" id="IPR036915">
    <property type="entry name" value="Cyclin-like_sf"/>
</dbReference>
<sequence>MEIEWLFDRGSIKTPSTEQGYSPSLEHKLRDSTCNFICDLVLKLRMPQITSTTAMIYFNRFFMTHAMQDHDRFLVAASCVYLASKATECPVKLMAFTEQTVILIDSCQEKSQMPHAAEIEHVKCKIRQYEVILLNTLSYNLVVANPFALVQLKIDGIQCIINMPVDEIRGLAWAFASDALKSTIGVQFTMDEIAAGSVYLSYVFHRIPKSTLTDDGKPWWSVLGPTQEDLDHVCNAIMATYASTRKRSSSAFQWLFDNYPTSMNIN</sequence>
<dbReference type="PANTHER" id="PTHR10026">
    <property type="entry name" value="CYCLIN"/>
    <property type="match status" value="1"/>
</dbReference>
<reference evidence="3 4" key="1">
    <citation type="journal article" date="2014" name="Genome Biol. Evol.">
        <title>The secreted proteins of Achlya hypogyna and Thraustotheca clavata identify the ancestral oomycete secretome and reveal gene acquisitions by horizontal gene transfer.</title>
        <authorList>
            <person name="Misner I."/>
            <person name="Blouin N."/>
            <person name="Leonard G."/>
            <person name="Richards T.A."/>
            <person name="Lane C.E."/>
        </authorList>
    </citation>
    <scope>NUCLEOTIDE SEQUENCE [LARGE SCALE GENOMIC DNA]</scope>
    <source>
        <strain evidence="3 4">ATCC 34112</strain>
    </source>
</reference>
<dbReference type="InterPro" id="IPR043198">
    <property type="entry name" value="Cyclin/Ssn8"/>
</dbReference>
<accession>A0A1W0A6F9</accession>
<evidence type="ECO:0000259" key="2">
    <source>
        <dbReference type="SMART" id="SM00385"/>
    </source>
</evidence>
<dbReference type="CDD" id="cd20546">
    <property type="entry name" value="CYCLIN_SpCG1C_ScCTK2-like_rpt2"/>
    <property type="match status" value="1"/>
</dbReference>
<organism evidence="3 4">
    <name type="scientific">Thraustotheca clavata</name>
    <dbReference type="NCBI Taxonomy" id="74557"/>
    <lineage>
        <taxon>Eukaryota</taxon>
        <taxon>Sar</taxon>
        <taxon>Stramenopiles</taxon>
        <taxon>Oomycota</taxon>
        <taxon>Saprolegniomycetes</taxon>
        <taxon>Saprolegniales</taxon>
        <taxon>Achlyaceae</taxon>
        <taxon>Thraustotheca</taxon>
    </lineage>
</organism>
<dbReference type="Proteomes" id="UP000243217">
    <property type="component" value="Unassembled WGS sequence"/>
</dbReference>
<dbReference type="SMART" id="SM00385">
    <property type="entry name" value="CYCLIN"/>
    <property type="match status" value="1"/>
</dbReference>
<dbReference type="GO" id="GO:0006357">
    <property type="term" value="P:regulation of transcription by RNA polymerase II"/>
    <property type="evidence" value="ECO:0007669"/>
    <property type="project" value="InterPro"/>
</dbReference>
<evidence type="ECO:0000313" key="3">
    <source>
        <dbReference type="EMBL" id="OQS05873.1"/>
    </source>
</evidence>
<dbReference type="GO" id="GO:0016538">
    <property type="term" value="F:cyclin-dependent protein serine/threonine kinase regulator activity"/>
    <property type="evidence" value="ECO:0007669"/>
    <property type="project" value="InterPro"/>
</dbReference>
<keyword evidence="4" id="KW-1185">Reference proteome</keyword>
<dbReference type="InterPro" id="IPR006671">
    <property type="entry name" value="Cyclin_N"/>
</dbReference>
<dbReference type="STRING" id="74557.A0A1W0A6F9"/>
<dbReference type="AlphaFoldDB" id="A0A1W0A6F9"/>
<evidence type="ECO:0000256" key="1">
    <source>
        <dbReference type="RuleBase" id="RU000383"/>
    </source>
</evidence>
<evidence type="ECO:0000313" key="4">
    <source>
        <dbReference type="Proteomes" id="UP000243217"/>
    </source>
</evidence>
<dbReference type="Pfam" id="PF00134">
    <property type="entry name" value="Cyclin_N"/>
    <property type="match status" value="1"/>
</dbReference>
<proteinExistence type="inferred from homology"/>
<protein>
    <recommendedName>
        <fullName evidence="2">Cyclin-like domain-containing protein</fullName>
    </recommendedName>
</protein>
<comment type="caution">
    <text evidence="3">The sequence shown here is derived from an EMBL/GenBank/DDBJ whole genome shotgun (WGS) entry which is preliminary data.</text>
</comment>
<name>A0A1W0A6F9_9STRA</name>
<dbReference type="EMBL" id="JNBS01000408">
    <property type="protein sequence ID" value="OQS05873.1"/>
    <property type="molecule type" value="Genomic_DNA"/>
</dbReference>
<dbReference type="InterPro" id="IPR013763">
    <property type="entry name" value="Cyclin-like_dom"/>
</dbReference>
<comment type="similarity">
    <text evidence="1">Belongs to the cyclin family.</text>
</comment>
<dbReference type="SUPFAM" id="SSF47954">
    <property type="entry name" value="Cyclin-like"/>
    <property type="match status" value="2"/>
</dbReference>
<feature type="domain" description="Cyclin-like" evidence="2">
    <location>
        <begin position="35"/>
        <end position="121"/>
    </location>
</feature>
<dbReference type="Gene3D" id="1.10.472.10">
    <property type="entry name" value="Cyclin-like"/>
    <property type="match status" value="2"/>
</dbReference>